<evidence type="ECO:0000313" key="2">
    <source>
        <dbReference type="Proteomes" id="UP001177003"/>
    </source>
</evidence>
<dbReference type="Proteomes" id="UP001177003">
    <property type="component" value="Chromosome 0"/>
</dbReference>
<name>A0AA35URP0_LACSI</name>
<dbReference type="AlphaFoldDB" id="A0AA35URP0"/>
<organism evidence="1 2">
    <name type="scientific">Lactuca saligna</name>
    <name type="common">Willowleaf lettuce</name>
    <dbReference type="NCBI Taxonomy" id="75948"/>
    <lineage>
        <taxon>Eukaryota</taxon>
        <taxon>Viridiplantae</taxon>
        <taxon>Streptophyta</taxon>
        <taxon>Embryophyta</taxon>
        <taxon>Tracheophyta</taxon>
        <taxon>Spermatophyta</taxon>
        <taxon>Magnoliopsida</taxon>
        <taxon>eudicotyledons</taxon>
        <taxon>Gunneridae</taxon>
        <taxon>Pentapetalae</taxon>
        <taxon>asterids</taxon>
        <taxon>campanulids</taxon>
        <taxon>Asterales</taxon>
        <taxon>Asteraceae</taxon>
        <taxon>Cichorioideae</taxon>
        <taxon>Cichorieae</taxon>
        <taxon>Lactucinae</taxon>
        <taxon>Lactuca</taxon>
    </lineage>
</organism>
<dbReference type="EMBL" id="OX465086">
    <property type="protein sequence ID" value="CAI9259161.1"/>
    <property type="molecule type" value="Genomic_DNA"/>
</dbReference>
<reference evidence="1" key="1">
    <citation type="submission" date="2023-04" db="EMBL/GenBank/DDBJ databases">
        <authorList>
            <person name="Vijverberg K."/>
            <person name="Xiong W."/>
            <person name="Schranz E."/>
        </authorList>
    </citation>
    <scope>NUCLEOTIDE SEQUENCE</scope>
</reference>
<proteinExistence type="predicted"/>
<evidence type="ECO:0000313" key="1">
    <source>
        <dbReference type="EMBL" id="CAI9259161.1"/>
    </source>
</evidence>
<accession>A0AA35URP0</accession>
<sequence>MKSAARVLRHAAVRGHILQHRDQCIGCIFTRGRFRMWYKAGTLAHGQFSDPIPKDLRKLKELNMLHGPISSCYHAIICHGRGIWHISTNIGE</sequence>
<gene>
    <name evidence="1" type="ORF">LSALG_LOCUS72</name>
</gene>
<keyword evidence="2" id="KW-1185">Reference proteome</keyword>
<protein>
    <submittedName>
        <fullName evidence="1">Uncharacterized protein</fullName>
    </submittedName>
</protein>